<evidence type="ECO:0000259" key="1">
    <source>
        <dbReference type="PROSITE" id="PS50805"/>
    </source>
</evidence>
<dbReference type="SMART" id="SM00349">
    <property type="entry name" value="KRAB"/>
    <property type="match status" value="1"/>
</dbReference>
<dbReference type="PANTHER" id="PTHR23232:SF163">
    <property type="entry name" value="ZINC FINGER PROTEIN 589"/>
    <property type="match status" value="1"/>
</dbReference>
<evidence type="ECO:0000313" key="2">
    <source>
        <dbReference type="Ensembl" id="ENSBIXP00000025726.1"/>
    </source>
</evidence>
<sequence>DSVTFEDVSVKFTTEEWGLLDLTQKKLYRDVMRETFKNLTSEKDRKTLILEISKKIMGQI</sequence>
<organism evidence="2 3">
    <name type="scientific">Bos indicus x Bos taurus</name>
    <name type="common">Hybrid cattle</name>
    <dbReference type="NCBI Taxonomy" id="30522"/>
    <lineage>
        <taxon>Eukaryota</taxon>
        <taxon>Metazoa</taxon>
        <taxon>Chordata</taxon>
        <taxon>Craniata</taxon>
        <taxon>Vertebrata</taxon>
        <taxon>Euteleostomi</taxon>
        <taxon>Mammalia</taxon>
        <taxon>Eutheria</taxon>
        <taxon>Laurasiatheria</taxon>
        <taxon>Artiodactyla</taxon>
        <taxon>Ruminantia</taxon>
        <taxon>Pecora</taxon>
        <taxon>Bovidae</taxon>
        <taxon>Bovinae</taxon>
        <taxon>Bos</taxon>
    </lineage>
</organism>
<dbReference type="GO" id="GO:0006355">
    <property type="term" value="P:regulation of DNA-templated transcription"/>
    <property type="evidence" value="ECO:0007669"/>
    <property type="project" value="InterPro"/>
</dbReference>
<reference evidence="2" key="2">
    <citation type="submission" date="2025-08" db="UniProtKB">
        <authorList>
            <consortium name="Ensembl"/>
        </authorList>
    </citation>
    <scope>IDENTIFICATION</scope>
</reference>
<dbReference type="Pfam" id="PF01352">
    <property type="entry name" value="KRAB"/>
    <property type="match status" value="1"/>
</dbReference>
<dbReference type="PANTHER" id="PTHR23232">
    <property type="entry name" value="KRAB DOMAIN C2H2 ZINC FINGER"/>
    <property type="match status" value="1"/>
</dbReference>
<dbReference type="InterPro" id="IPR036051">
    <property type="entry name" value="KRAB_dom_sf"/>
</dbReference>
<dbReference type="CDD" id="cd07765">
    <property type="entry name" value="KRAB_A-box"/>
    <property type="match status" value="1"/>
</dbReference>
<dbReference type="InterPro" id="IPR050169">
    <property type="entry name" value="Krueppel_C2H2_ZnF"/>
</dbReference>
<feature type="domain" description="KRAB" evidence="1">
    <location>
        <begin position="3"/>
        <end position="60"/>
    </location>
</feature>
<reference evidence="2" key="3">
    <citation type="submission" date="2025-09" db="UniProtKB">
        <authorList>
            <consortium name="Ensembl"/>
        </authorList>
    </citation>
    <scope>IDENTIFICATION</scope>
</reference>
<dbReference type="InterPro" id="IPR001909">
    <property type="entry name" value="KRAB"/>
</dbReference>
<dbReference type="Gene3D" id="6.10.140.140">
    <property type="match status" value="1"/>
</dbReference>
<name>A0A4W2DHH9_BOBOX</name>
<reference evidence="2 3" key="1">
    <citation type="submission" date="2018-11" db="EMBL/GenBank/DDBJ databases">
        <title>Haplotype-resolved cattle genomes.</title>
        <authorList>
            <person name="Low W.Y."/>
            <person name="Tearle R."/>
            <person name="Bickhart D.M."/>
            <person name="Rosen B.D."/>
            <person name="Koren S."/>
            <person name="Rhie A."/>
            <person name="Hiendleder S."/>
            <person name="Phillippy A.M."/>
            <person name="Smith T.P.L."/>
            <person name="Williams J.L."/>
        </authorList>
    </citation>
    <scope>NUCLEOTIDE SEQUENCE [LARGE SCALE GENOMIC DNA]</scope>
</reference>
<dbReference type="Ensembl" id="ENSBIXT00000052416.1">
    <property type="protein sequence ID" value="ENSBIXP00000025726.1"/>
    <property type="gene ID" value="ENSBIXG00000006761.1"/>
</dbReference>
<protein>
    <recommendedName>
        <fullName evidence="1">KRAB domain-containing protein</fullName>
    </recommendedName>
</protein>
<accession>A0A4W2DHH9</accession>
<dbReference type="SUPFAM" id="SSF109640">
    <property type="entry name" value="KRAB domain (Kruppel-associated box)"/>
    <property type="match status" value="1"/>
</dbReference>
<proteinExistence type="predicted"/>
<dbReference type="AlphaFoldDB" id="A0A4W2DHH9"/>
<dbReference type="PROSITE" id="PS50805">
    <property type="entry name" value="KRAB"/>
    <property type="match status" value="1"/>
</dbReference>
<evidence type="ECO:0000313" key="3">
    <source>
        <dbReference type="Proteomes" id="UP000314981"/>
    </source>
</evidence>
<dbReference type="STRING" id="30522.A0A4W2DHH9"/>
<keyword evidence="3" id="KW-1185">Reference proteome</keyword>
<dbReference type="Proteomes" id="UP000314981">
    <property type="component" value="Chromosome 7"/>
</dbReference>